<proteinExistence type="predicted"/>
<comment type="caution">
    <text evidence="2">The sequence shown here is derived from an EMBL/GenBank/DDBJ whole genome shotgun (WGS) entry which is preliminary data.</text>
</comment>
<evidence type="ECO:0000313" key="3">
    <source>
        <dbReference type="Proteomes" id="UP000784294"/>
    </source>
</evidence>
<dbReference type="AlphaFoldDB" id="A0A3S4ZYW3"/>
<protein>
    <submittedName>
        <fullName evidence="2">Uncharacterized protein</fullName>
    </submittedName>
</protein>
<feature type="compositionally biased region" description="Basic and acidic residues" evidence="1">
    <location>
        <begin position="11"/>
        <end position="65"/>
    </location>
</feature>
<dbReference type="EMBL" id="CAAALY010002218">
    <property type="protein sequence ID" value="VEL07659.1"/>
    <property type="molecule type" value="Genomic_DNA"/>
</dbReference>
<dbReference type="Proteomes" id="UP000784294">
    <property type="component" value="Unassembled WGS sequence"/>
</dbReference>
<gene>
    <name evidence="2" type="ORF">PXEA_LOCUS1099</name>
</gene>
<reference evidence="2" key="1">
    <citation type="submission" date="2018-11" db="EMBL/GenBank/DDBJ databases">
        <authorList>
            <consortium name="Pathogen Informatics"/>
        </authorList>
    </citation>
    <scope>NUCLEOTIDE SEQUENCE</scope>
</reference>
<evidence type="ECO:0000313" key="2">
    <source>
        <dbReference type="EMBL" id="VEL07659.1"/>
    </source>
</evidence>
<accession>A0A3S4ZYW3</accession>
<feature type="region of interest" description="Disordered" evidence="1">
    <location>
        <begin position="1"/>
        <end position="65"/>
    </location>
</feature>
<organism evidence="2 3">
    <name type="scientific">Protopolystoma xenopodis</name>
    <dbReference type="NCBI Taxonomy" id="117903"/>
    <lineage>
        <taxon>Eukaryota</taxon>
        <taxon>Metazoa</taxon>
        <taxon>Spiralia</taxon>
        <taxon>Lophotrochozoa</taxon>
        <taxon>Platyhelminthes</taxon>
        <taxon>Monogenea</taxon>
        <taxon>Polyopisthocotylea</taxon>
        <taxon>Polystomatidea</taxon>
        <taxon>Polystomatidae</taxon>
        <taxon>Protopolystoma</taxon>
    </lineage>
</organism>
<evidence type="ECO:0000256" key="1">
    <source>
        <dbReference type="SAM" id="MobiDB-lite"/>
    </source>
</evidence>
<keyword evidence="3" id="KW-1185">Reference proteome</keyword>
<sequence length="318" mass="37231">MGALWSKLKRPSPEPDSKTDEKQGEESQAREARLAVDQARHERTVSRQDEEREKEERLRRHDDEIRERKLAKELRDYELKEKERAKREQAEREQVEREQRENEKRQPRMEEIETVEESFDESAIYAKGTKRFQPVADGLVDFVSAGGDLSVLLNSYKVPRDWDQNRAQEFPLGLFEVDREGQTIVTSTIYLPDDNPGTKRHFLAFYGLQVHYITPPDFLEWCAQMEMHNTVNDYLSFYHLSKFCSSGSTILRGLFNAPGSLGIEMSDRFVVARGSVRAVRFLAIDKRHASMLTNQYLNSMKRDMEIGTIRSHEYRFDD</sequence>
<name>A0A3S4ZYW3_9PLAT</name>
<feature type="region of interest" description="Disordered" evidence="1">
    <location>
        <begin position="77"/>
        <end position="111"/>
    </location>
</feature>
<dbReference type="OrthoDB" id="6236063at2759"/>